<keyword evidence="2" id="KW-0863">Zinc-finger</keyword>
<dbReference type="GO" id="GO:0061188">
    <property type="term" value="P:negative regulation of rDNA heterochromatin formation"/>
    <property type="evidence" value="ECO:0007669"/>
    <property type="project" value="TreeGrafter"/>
</dbReference>
<accession>A0A1Y2FGY2</accession>
<keyword evidence="7" id="KW-1185">Reference proteome</keyword>
<dbReference type="OrthoDB" id="418595at2759"/>
<dbReference type="GO" id="GO:0070210">
    <property type="term" value="C:Rpd3L-Expanded complex"/>
    <property type="evidence" value="ECO:0007669"/>
    <property type="project" value="TreeGrafter"/>
</dbReference>
<protein>
    <recommendedName>
        <fullName evidence="5">Zinc finger PHD-type domain-containing protein</fullName>
    </recommendedName>
</protein>
<organism evidence="6 7">
    <name type="scientific">Protomyces lactucae-debilis</name>
    <dbReference type="NCBI Taxonomy" id="2754530"/>
    <lineage>
        <taxon>Eukaryota</taxon>
        <taxon>Fungi</taxon>
        <taxon>Dikarya</taxon>
        <taxon>Ascomycota</taxon>
        <taxon>Taphrinomycotina</taxon>
        <taxon>Taphrinomycetes</taxon>
        <taxon>Taphrinales</taxon>
        <taxon>Protomycetaceae</taxon>
        <taxon>Protomyces</taxon>
    </lineage>
</organism>
<dbReference type="GO" id="GO:0008270">
    <property type="term" value="F:zinc ion binding"/>
    <property type="evidence" value="ECO:0007669"/>
    <property type="project" value="UniProtKB-KW"/>
</dbReference>
<proteinExistence type="predicted"/>
<dbReference type="InterPro" id="IPR001965">
    <property type="entry name" value="Znf_PHD"/>
</dbReference>
<dbReference type="InterPro" id="IPR019786">
    <property type="entry name" value="Zinc_finger_PHD-type_CS"/>
</dbReference>
<sequence>MPASDNDEDGADDEEVTRCICGNIDLVTDESDYEDTGLFVQCDDCLVWQHGYCVGLLNDTQMPETYHCELCRPDLHRIIQRPRRRKRSTYLGLDGKDDTKPSPAAPSVRPMTADTSPPGTATGGLPTERLSSSYGSSSLSTLTKREREPSPPSVPRHRTTTAEAADEESASVRRRRNTMNSRDAAYDRQLEAALLLSAQQSGAGSGAAAPSISGRSGRSTKRRASPSGLSKRTRTPSPSPSRDSDGGSKPKRRKKGGAGEATSTITSAQLKREETQESSVSTGRRGGRKPGPAALRKASSRAKDLMQDVEEESRDDVGSIASDVPQARHRGSIVATQGSQPGSRQGSREGTPSNQTGADMAAPASRKRDRRGGGGGGKKASERAAAAAAAASMMAGSSTRSSSSGQHAATASSMVGIGGNLIGTSGRLVPLGEMRKRVSAILEYIGRCQVEMAAEKDEWVRWRHVREDDTNAAETGDIAQSVAKAERGKQATNGKLDMDEVWSYGEGNGGSVELMEKLTNTLLQWESQYGS</sequence>
<dbReference type="InterPro" id="IPR053051">
    <property type="entry name" value="HDAC_complex_subunit"/>
</dbReference>
<feature type="compositionally biased region" description="Low complexity" evidence="4">
    <location>
        <begin position="130"/>
        <end position="142"/>
    </location>
</feature>
<dbReference type="GO" id="GO:0033698">
    <property type="term" value="C:Rpd3L complex"/>
    <property type="evidence" value="ECO:0007669"/>
    <property type="project" value="TreeGrafter"/>
</dbReference>
<dbReference type="Pfam" id="PF20826">
    <property type="entry name" value="PHD_5"/>
    <property type="match status" value="1"/>
</dbReference>
<gene>
    <name evidence="6" type="ORF">BCR37DRAFT_298331</name>
</gene>
<feature type="compositionally biased region" description="Polar residues" evidence="4">
    <location>
        <begin position="334"/>
        <end position="357"/>
    </location>
</feature>
<comment type="caution">
    <text evidence="6">The sequence shown here is derived from an EMBL/GenBank/DDBJ whole genome shotgun (WGS) entry which is preliminary data.</text>
</comment>
<dbReference type="GO" id="GO:0061186">
    <property type="term" value="P:negative regulation of silent mating-type cassette heterochromatin formation"/>
    <property type="evidence" value="ECO:0007669"/>
    <property type="project" value="TreeGrafter"/>
</dbReference>
<dbReference type="OMA" id="RPRYMNP"/>
<dbReference type="RefSeq" id="XP_040725773.1">
    <property type="nucleotide sequence ID" value="XM_040866896.1"/>
</dbReference>
<evidence type="ECO:0000256" key="4">
    <source>
        <dbReference type="SAM" id="MobiDB-lite"/>
    </source>
</evidence>
<dbReference type="InterPro" id="IPR011011">
    <property type="entry name" value="Znf_FYVE_PHD"/>
</dbReference>
<dbReference type="Proteomes" id="UP000193685">
    <property type="component" value="Unassembled WGS sequence"/>
</dbReference>
<dbReference type="SUPFAM" id="SSF57903">
    <property type="entry name" value="FYVE/PHD zinc finger"/>
    <property type="match status" value="1"/>
</dbReference>
<dbReference type="Gene3D" id="3.30.40.10">
    <property type="entry name" value="Zinc/RING finger domain, C3HC4 (zinc finger)"/>
    <property type="match status" value="1"/>
</dbReference>
<evidence type="ECO:0000256" key="2">
    <source>
        <dbReference type="ARBA" id="ARBA00022771"/>
    </source>
</evidence>
<dbReference type="SMART" id="SM00249">
    <property type="entry name" value="PHD"/>
    <property type="match status" value="1"/>
</dbReference>
<dbReference type="PANTHER" id="PTHR47793">
    <property type="entry name" value="HISTONE DEACETYLASE COMPLEX SUBUNIT CTI6"/>
    <property type="match status" value="1"/>
</dbReference>
<name>A0A1Y2FGY2_PROLT</name>
<dbReference type="GeneID" id="63783495"/>
<dbReference type="AlphaFoldDB" id="A0A1Y2FGY2"/>
<dbReference type="EMBL" id="MCFI01000008">
    <property type="protein sequence ID" value="ORY83192.1"/>
    <property type="molecule type" value="Genomic_DNA"/>
</dbReference>
<evidence type="ECO:0000256" key="1">
    <source>
        <dbReference type="ARBA" id="ARBA00022723"/>
    </source>
</evidence>
<evidence type="ECO:0000313" key="6">
    <source>
        <dbReference type="EMBL" id="ORY83192.1"/>
    </source>
</evidence>
<feature type="domain" description="Zinc finger PHD-type" evidence="5">
    <location>
        <begin position="18"/>
        <end position="72"/>
    </location>
</feature>
<dbReference type="STRING" id="56484.A0A1Y2FGY2"/>
<keyword evidence="3" id="KW-0862">Zinc</keyword>
<feature type="region of interest" description="Disordered" evidence="4">
    <location>
        <begin position="200"/>
        <end position="385"/>
    </location>
</feature>
<dbReference type="PANTHER" id="PTHR47793:SF1">
    <property type="entry name" value="HISTONE DEACETYLASE COMPLEX SUBUNIT CTI6"/>
    <property type="match status" value="1"/>
</dbReference>
<dbReference type="PROSITE" id="PS01359">
    <property type="entry name" value="ZF_PHD_1"/>
    <property type="match status" value="1"/>
</dbReference>
<evidence type="ECO:0000313" key="7">
    <source>
        <dbReference type="Proteomes" id="UP000193685"/>
    </source>
</evidence>
<feature type="region of interest" description="Disordered" evidence="4">
    <location>
        <begin position="82"/>
        <end position="180"/>
    </location>
</feature>
<dbReference type="InterPro" id="IPR013083">
    <property type="entry name" value="Znf_RING/FYVE/PHD"/>
</dbReference>
<evidence type="ECO:0000256" key="3">
    <source>
        <dbReference type="ARBA" id="ARBA00022833"/>
    </source>
</evidence>
<evidence type="ECO:0000259" key="5">
    <source>
        <dbReference type="SMART" id="SM00249"/>
    </source>
</evidence>
<feature type="compositionally biased region" description="Low complexity" evidence="4">
    <location>
        <begin position="200"/>
        <end position="217"/>
    </location>
</feature>
<keyword evidence="1" id="KW-0479">Metal-binding</keyword>
<reference evidence="6 7" key="1">
    <citation type="submission" date="2016-07" db="EMBL/GenBank/DDBJ databases">
        <title>Pervasive Adenine N6-methylation of Active Genes in Fungi.</title>
        <authorList>
            <consortium name="DOE Joint Genome Institute"/>
            <person name="Mondo S.J."/>
            <person name="Dannebaum R.O."/>
            <person name="Kuo R.C."/>
            <person name="Labutti K."/>
            <person name="Haridas S."/>
            <person name="Kuo A."/>
            <person name="Salamov A."/>
            <person name="Ahrendt S.R."/>
            <person name="Lipzen A."/>
            <person name="Sullivan W."/>
            <person name="Andreopoulos W.B."/>
            <person name="Clum A."/>
            <person name="Lindquist E."/>
            <person name="Daum C."/>
            <person name="Ramamoorthy G.K."/>
            <person name="Gryganskyi A."/>
            <person name="Culley D."/>
            <person name="Magnuson J.K."/>
            <person name="James T.Y."/>
            <person name="O'Malley M.A."/>
            <person name="Stajich J.E."/>
            <person name="Spatafora J.W."/>
            <person name="Visel A."/>
            <person name="Grigoriev I.V."/>
        </authorList>
    </citation>
    <scope>NUCLEOTIDE SEQUENCE [LARGE SCALE GENOMIC DNA]</scope>
    <source>
        <strain evidence="6 7">12-1054</strain>
    </source>
</reference>